<gene>
    <name evidence="1" type="ordered locus">Caka_2740</name>
</gene>
<reference evidence="1 2" key="1">
    <citation type="journal article" date="2010" name="Stand. Genomic Sci.">
        <title>Complete genome sequence of Coraliomargarita akajimensis type strain (04OKA010-24).</title>
        <authorList>
            <person name="Mavromatis K."/>
            <person name="Abt B."/>
            <person name="Brambilla E."/>
            <person name="Lapidus A."/>
            <person name="Copeland A."/>
            <person name="Deshpande S."/>
            <person name="Nolan M."/>
            <person name="Lucas S."/>
            <person name="Tice H."/>
            <person name="Cheng J.F."/>
            <person name="Han C."/>
            <person name="Detter J.C."/>
            <person name="Woyke T."/>
            <person name="Goodwin L."/>
            <person name="Pitluck S."/>
            <person name="Held B."/>
            <person name="Brettin T."/>
            <person name="Tapia R."/>
            <person name="Ivanova N."/>
            <person name="Mikhailova N."/>
            <person name="Pati A."/>
            <person name="Liolios K."/>
            <person name="Chen A."/>
            <person name="Palaniappan K."/>
            <person name="Land M."/>
            <person name="Hauser L."/>
            <person name="Chang Y.J."/>
            <person name="Jeffries C.D."/>
            <person name="Rohde M."/>
            <person name="Goker M."/>
            <person name="Bristow J."/>
            <person name="Eisen J.A."/>
            <person name="Markowitz V."/>
            <person name="Hugenholtz P."/>
            <person name="Klenk H.P."/>
            <person name="Kyrpides N.C."/>
        </authorList>
    </citation>
    <scope>NUCLEOTIDE SEQUENCE [LARGE SCALE GENOMIC DNA]</scope>
    <source>
        <strain evidence="2">DSM 45221 / IAM 15411 / JCM 23193 / KCTC 12865</strain>
    </source>
</reference>
<evidence type="ECO:0000313" key="2">
    <source>
        <dbReference type="Proteomes" id="UP000000925"/>
    </source>
</evidence>
<accession>D5EQ22</accession>
<keyword evidence="2" id="KW-1185">Reference proteome</keyword>
<dbReference type="HOGENOM" id="CLU_661764_0_0_0"/>
<dbReference type="PROSITE" id="PS51257">
    <property type="entry name" value="PROKAR_LIPOPROTEIN"/>
    <property type="match status" value="1"/>
</dbReference>
<dbReference type="EMBL" id="CP001998">
    <property type="protein sequence ID" value="ADE55755.1"/>
    <property type="molecule type" value="Genomic_DNA"/>
</dbReference>
<evidence type="ECO:0000313" key="1">
    <source>
        <dbReference type="EMBL" id="ADE55755.1"/>
    </source>
</evidence>
<name>D5EQ22_CORAD</name>
<sequence>MTIKPWIVFAPLSLVLFLGGCATKAPELSPLPVGLPYQERQAPTDERLSLRLSYPQVASDLQRLQSTVTVQRDFVLPEGASLVVGGRVDAVEGAQTAVGWGSAGQRFQTTSYFSIVEQQIEVHLLRQGFTVVDRSKFEAVLRAQRVANGEPDTLGQSIDSSELIRAAQSAEVAADYVLQVNEFTVGPAQDEMIALRTSEAFAQLAAMNRGLADAFAEDAAVVKPGFYTVLNAKLIEVATGAICWVGSHRVDSQHVTGYTVEVPIMKRVNNAAEVNASIVARNEQLAMGMRGLKRLRAEIDSLVEERAKRELIDAAIAEYEAAVSAYRVLANQLPEGLDAAWTYDYEVLPAEVLPALPTAARMEALDQGLATQADLDAEAQRRLSAEVRRFRELVTAHVTDLAALVAGELIETVPN</sequence>
<protein>
    <submittedName>
        <fullName evidence="1">Uncharacterized protein</fullName>
    </submittedName>
</protein>
<dbReference type="OrthoDB" id="7069259at2"/>
<dbReference type="eggNOG" id="ENOG503473U">
    <property type="taxonomic scope" value="Bacteria"/>
</dbReference>
<dbReference type="Proteomes" id="UP000000925">
    <property type="component" value="Chromosome"/>
</dbReference>
<dbReference type="KEGG" id="caa:Caka_2740"/>
<organism evidence="1 2">
    <name type="scientific">Coraliomargarita akajimensis (strain DSM 45221 / IAM 15411 / JCM 23193 / KCTC 12865 / 04OKA010-24)</name>
    <dbReference type="NCBI Taxonomy" id="583355"/>
    <lineage>
        <taxon>Bacteria</taxon>
        <taxon>Pseudomonadati</taxon>
        <taxon>Verrucomicrobiota</taxon>
        <taxon>Opitutia</taxon>
        <taxon>Puniceicoccales</taxon>
        <taxon>Coraliomargaritaceae</taxon>
        <taxon>Coraliomargarita</taxon>
    </lineage>
</organism>
<proteinExistence type="predicted"/>
<dbReference type="RefSeq" id="WP_013044477.1">
    <property type="nucleotide sequence ID" value="NC_014008.1"/>
</dbReference>
<dbReference type="AlphaFoldDB" id="D5EQ22"/>
<dbReference type="STRING" id="583355.Caka_2740"/>